<keyword evidence="2" id="KW-1185">Reference proteome</keyword>
<evidence type="ECO:0000313" key="1">
    <source>
        <dbReference type="EMBL" id="KAJ9106656.1"/>
    </source>
</evidence>
<accession>A0ACC2W5G9</accession>
<protein>
    <submittedName>
        <fullName evidence="1">Altered inheritance of mitochondria protein 41 mitochondrial</fullName>
    </submittedName>
</protein>
<comment type="caution">
    <text evidence="1">The sequence shown here is derived from an EMBL/GenBank/DDBJ whole genome shotgun (WGS) entry which is preliminary data.</text>
</comment>
<reference evidence="1" key="1">
    <citation type="submission" date="2023-04" db="EMBL/GenBank/DDBJ databases">
        <title>Draft Genome sequencing of Naganishia species isolated from polar environments using Oxford Nanopore Technology.</title>
        <authorList>
            <person name="Leo P."/>
            <person name="Venkateswaran K."/>
        </authorList>
    </citation>
    <scope>NUCLEOTIDE SEQUENCE</scope>
    <source>
        <strain evidence="1">MNA-CCFEE 5261</strain>
    </source>
</reference>
<dbReference type="EMBL" id="JASBWR010000029">
    <property type="protein sequence ID" value="KAJ9106656.1"/>
    <property type="molecule type" value="Genomic_DNA"/>
</dbReference>
<gene>
    <name evidence="1" type="primary">AIM41</name>
    <name evidence="1" type="ORF">QFC19_003156</name>
</gene>
<evidence type="ECO:0000313" key="2">
    <source>
        <dbReference type="Proteomes" id="UP001241377"/>
    </source>
</evidence>
<name>A0ACC2W5G9_9TREE</name>
<sequence>MMIRRFLSSAAYDATLNTLKRDLKTAMMQKKAVEKNTVKSVIAAIKGAEIDGLKQDEFALFKTLSKMHKQRVQSASEYASQNRDDLAQVEQAEAGIIERYLQLLPVASSAQVQDKLRQFCLQVQSQEGEVPMKKVFGMVGEVVGEWNTSMELVRPLVPGVYKEVWGDKKK</sequence>
<organism evidence="1 2">
    <name type="scientific">Naganishia cerealis</name>
    <dbReference type="NCBI Taxonomy" id="610337"/>
    <lineage>
        <taxon>Eukaryota</taxon>
        <taxon>Fungi</taxon>
        <taxon>Dikarya</taxon>
        <taxon>Basidiomycota</taxon>
        <taxon>Agaricomycotina</taxon>
        <taxon>Tremellomycetes</taxon>
        <taxon>Filobasidiales</taxon>
        <taxon>Filobasidiaceae</taxon>
        <taxon>Naganishia</taxon>
    </lineage>
</organism>
<dbReference type="Proteomes" id="UP001241377">
    <property type="component" value="Unassembled WGS sequence"/>
</dbReference>
<proteinExistence type="predicted"/>